<comment type="subcellular location">
    <subcellularLocation>
        <location evidence="1">Nucleus</location>
    </subcellularLocation>
</comment>
<gene>
    <name evidence="7" type="ORF">S7711_10177</name>
</gene>
<dbReference type="OrthoDB" id="4961408at2759"/>
<evidence type="ECO:0000313" key="8">
    <source>
        <dbReference type="Proteomes" id="UP000028045"/>
    </source>
</evidence>
<dbReference type="InterPro" id="IPR012337">
    <property type="entry name" value="RNaseH-like_sf"/>
</dbReference>
<dbReference type="SUPFAM" id="SSF53098">
    <property type="entry name" value="Ribonuclease H-like"/>
    <property type="match status" value="1"/>
</dbReference>
<dbReference type="GO" id="GO:0046983">
    <property type="term" value="F:protein dimerization activity"/>
    <property type="evidence" value="ECO:0007669"/>
    <property type="project" value="InterPro"/>
</dbReference>
<dbReference type="InterPro" id="IPR008906">
    <property type="entry name" value="HATC_C_dom"/>
</dbReference>
<keyword evidence="8" id="KW-1185">Reference proteome</keyword>
<evidence type="ECO:0000256" key="5">
    <source>
        <dbReference type="ARBA" id="ARBA00023242"/>
    </source>
</evidence>
<sequence>MANEGMGDSISDVLPTMDYLLHHIEASKEATTQPYLATMMEAAWAKLADYYELTEDSPVYSAATVLHPSLKWVYMEKTWEDRNEWIEKAKARVGELWRETYKSTTSFCSVFRPSSAQGPSTGRPNGYKMWVKEQKATIFNMDDDEYEVYCREPVLMVPDPLKWWLESAQRRRFPNLSLMAIDILSIAPMSTETERLFSKAKLTERSNSPFRMLLYRPGSNGYSLRCSGF</sequence>
<evidence type="ECO:0000256" key="2">
    <source>
        <dbReference type="ARBA" id="ARBA00022723"/>
    </source>
</evidence>
<feature type="domain" description="HAT C-terminal dimerisation" evidence="6">
    <location>
        <begin position="145"/>
        <end position="208"/>
    </location>
</feature>
<dbReference type="Proteomes" id="UP000028045">
    <property type="component" value="Unassembled WGS sequence"/>
</dbReference>
<dbReference type="AlphaFoldDB" id="A0A084B7P2"/>
<accession>A0A084B7P2</accession>
<keyword evidence="2" id="KW-0479">Metal-binding</keyword>
<keyword evidence="5" id="KW-0539">Nucleus</keyword>
<evidence type="ECO:0000256" key="4">
    <source>
        <dbReference type="ARBA" id="ARBA00022833"/>
    </source>
</evidence>
<dbReference type="HOGENOM" id="CLU_009123_4_5_1"/>
<evidence type="ECO:0000313" key="7">
    <source>
        <dbReference type="EMBL" id="KEY73571.1"/>
    </source>
</evidence>
<dbReference type="InterPro" id="IPR052035">
    <property type="entry name" value="ZnF_BED_domain_contain"/>
</dbReference>
<dbReference type="PANTHER" id="PTHR46481">
    <property type="entry name" value="ZINC FINGER BED DOMAIN-CONTAINING PROTEIN 4"/>
    <property type="match status" value="1"/>
</dbReference>
<dbReference type="EMBL" id="KL647820">
    <property type="protein sequence ID" value="KEY73571.1"/>
    <property type="molecule type" value="Genomic_DNA"/>
</dbReference>
<dbReference type="PANTHER" id="PTHR46481:SF10">
    <property type="entry name" value="ZINC FINGER BED DOMAIN-CONTAINING PROTEIN 39"/>
    <property type="match status" value="1"/>
</dbReference>
<evidence type="ECO:0000259" key="6">
    <source>
        <dbReference type="Pfam" id="PF05699"/>
    </source>
</evidence>
<dbReference type="GO" id="GO:0008270">
    <property type="term" value="F:zinc ion binding"/>
    <property type="evidence" value="ECO:0007669"/>
    <property type="project" value="UniProtKB-KW"/>
</dbReference>
<dbReference type="GO" id="GO:0005634">
    <property type="term" value="C:nucleus"/>
    <property type="evidence" value="ECO:0007669"/>
    <property type="project" value="UniProtKB-SubCell"/>
</dbReference>
<name>A0A084B7P2_STACB</name>
<proteinExistence type="predicted"/>
<organism evidence="7 8">
    <name type="scientific">Stachybotrys chartarum (strain CBS 109288 / IBT 7711)</name>
    <name type="common">Toxic black mold</name>
    <name type="synonym">Stilbospora chartarum</name>
    <dbReference type="NCBI Taxonomy" id="1280523"/>
    <lineage>
        <taxon>Eukaryota</taxon>
        <taxon>Fungi</taxon>
        <taxon>Dikarya</taxon>
        <taxon>Ascomycota</taxon>
        <taxon>Pezizomycotina</taxon>
        <taxon>Sordariomycetes</taxon>
        <taxon>Hypocreomycetidae</taxon>
        <taxon>Hypocreales</taxon>
        <taxon>Stachybotryaceae</taxon>
        <taxon>Stachybotrys</taxon>
    </lineage>
</organism>
<protein>
    <recommendedName>
        <fullName evidence="6">HAT C-terminal dimerisation domain-containing protein</fullName>
    </recommendedName>
</protein>
<evidence type="ECO:0000256" key="1">
    <source>
        <dbReference type="ARBA" id="ARBA00004123"/>
    </source>
</evidence>
<keyword evidence="4" id="KW-0862">Zinc</keyword>
<reference evidence="7 8" key="1">
    <citation type="journal article" date="2014" name="BMC Genomics">
        <title>Comparative genome sequencing reveals chemotype-specific gene clusters in the toxigenic black mold Stachybotrys.</title>
        <authorList>
            <person name="Semeiks J."/>
            <person name="Borek D."/>
            <person name="Otwinowski Z."/>
            <person name="Grishin N.V."/>
        </authorList>
    </citation>
    <scope>NUCLEOTIDE SEQUENCE [LARGE SCALE GENOMIC DNA]</scope>
    <source>
        <strain evidence="8">CBS 109288 / IBT 7711</strain>
    </source>
</reference>
<dbReference type="Pfam" id="PF05699">
    <property type="entry name" value="Dimer_Tnp_hAT"/>
    <property type="match status" value="1"/>
</dbReference>
<keyword evidence="3" id="KW-0863">Zinc-finger</keyword>
<evidence type="ECO:0000256" key="3">
    <source>
        <dbReference type="ARBA" id="ARBA00022771"/>
    </source>
</evidence>